<sequence>MRLITLILACLVATVISQNQTRPGRPVQHGFTTKQRSLGAPARAHGVQQGYSAGPYGGAGGGAPGGYAPQGPQAGGFAPQGAIGGGFAPQGGAIVGGGGGGDFNPQLLCCGRGNPGIKARINQRGFQYFSSLIAPILDQEIKRARIPPINQCIPEVSGCVQVYNLFVSRYRCPQRVVIYPAPPNQIVIAVQNLDIGVTGNLGGQINILLPLKLFGIVQVNAHQVSITVQLAITRGANGGPYVQVVGCQASVGYLDAYIQNGGLIGDIANSQFRGQISNRVRQMIPTQLCAQIPSIVNEKINGQLGGLPQSIALTQILQVAGGALGIGGAGSSGGIGGAASPAGGCGGGSGPVSPQYPSSPPCHAAQKTPQLSKPLPLPTPAVTTIKKAQILPPAPQPPISYSAAPRAQQQVIYSNNPPPAASYAPAPPPTAQALPHVSNPYSKRHVIVSSGPAYNNYPVSNTHFINSASSGKVANRFTRDTRPHAHLPPSHVVARGASTAQGFAPGGQAQGGSSGSGGGIQIIQPGEPSPCGGGCPGTATQDPLSQIQEITKYLDISKLNDIFLTVQLMQTYATANDYSIELNGEFSQGGQGGTPFGACPTQFPNPFGTKMAEAIISDYTLNSLFYSLHRKGFLSVRLGPETPKIGPLLKTSCSDDDDTGLEDHGVETDEATRRRRLRKVRSALLNPTKPKAKGIRTARQDGGLGDLGIFILSARNGGIALIDLSADADIFTDSNEKIGTIRVEGSFEVQIQTSGNRLTGNGQITNLRLTNPDQSLGLSQEALDNLGNLGKELVGKAANDVLQRGIPLNIPTGAGGLPLNFVQPDFRIVEHGIYLSSDFTISPSFISQLTGGGGGGGGVCRR</sequence>
<dbReference type="SMART" id="SM00329">
    <property type="entry name" value="BPI2"/>
    <property type="match status" value="1"/>
</dbReference>
<organism evidence="7 8">
    <name type="scientific">Panagrolaimus davidi</name>
    <dbReference type="NCBI Taxonomy" id="227884"/>
    <lineage>
        <taxon>Eukaryota</taxon>
        <taxon>Metazoa</taxon>
        <taxon>Ecdysozoa</taxon>
        <taxon>Nematoda</taxon>
        <taxon>Chromadorea</taxon>
        <taxon>Rhabditida</taxon>
        <taxon>Tylenchina</taxon>
        <taxon>Panagrolaimomorpha</taxon>
        <taxon>Panagrolaimoidea</taxon>
        <taxon>Panagrolaimidae</taxon>
        <taxon>Panagrolaimus</taxon>
    </lineage>
</organism>
<feature type="chain" id="PRO_5036673293" evidence="4">
    <location>
        <begin position="18"/>
        <end position="862"/>
    </location>
</feature>
<evidence type="ECO:0000313" key="8">
    <source>
        <dbReference type="WBParaSite" id="PDA_v2.g6527.t1"/>
    </source>
</evidence>
<dbReference type="Gene3D" id="3.15.10.10">
    <property type="entry name" value="Bactericidal permeability-increasing protein, domain 1"/>
    <property type="match status" value="1"/>
</dbReference>
<reference evidence="8" key="1">
    <citation type="submission" date="2022-11" db="UniProtKB">
        <authorList>
            <consortium name="WormBaseParasite"/>
        </authorList>
    </citation>
    <scope>IDENTIFICATION</scope>
</reference>
<dbReference type="Proteomes" id="UP000887578">
    <property type="component" value="Unplaced"/>
</dbReference>
<dbReference type="GO" id="GO:0008289">
    <property type="term" value="F:lipid binding"/>
    <property type="evidence" value="ECO:0007669"/>
    <property type="project" value="InterPro"/>
</dbReference>
<dbReference type="AlphaFoldDB" id="A0A914R523"/>
<feature type="region of interest" description="Disordered" evidence="3">
    <location>
        <begin position="501"/>
        <end position="540"/>
    </location>
</feature>
<feature type="signal peptide" evidence="4">
    <location>
        <begin position="1"/>
        <end position="17"/>
    </location>
</feature>
<dbReference type="InterPro" id="IPR017943">
    <property type="entry name" value="Bactericidal_perm-incr_a/b_dom"/>
</dbReference>
<protein>
    <submittedName>
        <fullName evidence="8">Lipid-binding serum glycoprotein N-terminal domain-containing protein</fullName>
    </submittedName>
</protein>
<dbReference type="InterPro" id="IPR001124">
    <property type="entry name" value="Lipid-bd_serum_glycop_C"/>
</dbReference>
<dbReference type="InterPro" id="IPR032942">
    <property type="entry name" value="BPI/LBP/Plunc"/>
</dbReference>
<accession>A0A914R523</accession>
<evidence type="ECO:0000259" key="6">
    <source>
        <dbReference type="SMART" id="SM00329"/>
    </source>
</evidence>
<keyword evidence="7" id="KW-1185">Reference proteome</keyword>
<feature type="domain" description="Lipid-binding serum glycoprotein C-terminal" evidence="6">
    <location>
        <begin position="606"/>
        <end position="837"/>
    </location>
</feature>
<dbReference type="SUPFAM" id="SSF55394">
    <property type="entry name" value="Bactericidal permeability-increasing protein, BPI"/>
    <property type="match status" value="2"/>
</dbReference>
<feature type="compositionally biased region" description="Pro residues" evidence="3">
    <location>
        <begin position="416"/>
        <end position="430"/>
    </location>
</feature>
<dbReference type="InterPro" id="IPR017942">
    <property type="entry name" value="Lipid-bd_serum_glycop_N"/>
</dbReference>
<evidence type="ECO:0000256" key="1">
    <source>
        <dbReference type="ARBA" id="ARBA00007292"/>
    </source>
</evidence>
<dbReference type="Gene3D" id="3.15.20.10">
    <property type="entry name" value="Bactericidal permeability-increasing protein, domain 2"/>
    <property type="match status" value="2"/>
</dbReference>
<evidence type="ECO:0000256" key="4">
    <source>
        <dbReference type="SAM" id="SignalP"/>
    </source>
</evidence>
<feature type="region of interest" description="Disordered" evidence="3">
    <location>
        <begin position="342"/>
        <end position="379"/>
    </location>
</feature>
<evidence type="ECO:0000256" key="3">
    <source>
        <dbReference type="SAM" id="MobiDB-lite"/>
    </source>
</evidence>
<dbReference type="PANTHER" id="PTHR10504:SF144">
    <property type="entry name" value="BPI1 DOMAIN-CONTAINING PROTEIN"/>
    <property type="match status" value="1"/>
</dbReference>
<dbReference type="SMART" id="SM00328">
    <property type="entry name" value="BPI1"/>
    <property type="match status" value="1"/>
</dbReference>
<feature type="region of interest" description="Disordered" evidence="3">
    <location>
        <begin position="413"/>
        <end position="437"/>
    </location>
</feature>
<name>A0A914R523_9BILA</name>
<evidence type="ECO:0000256" key="2">
    <source>
        <dbReference type="ARBA" id="ARBA00023157"/>
    </source>
</evidence>
<dbReference type="GO" id="GO:0005615">
    <property type="term" value="C:extracellular space"/>
    <property type="evidence" value="ECO:0007669"/>
    <property type="project" value="TreeGrafter"/>
</dbReference>
<evidence type="ECO:0000313" key="7">
    <source>
        <dbReference type="Proteomes" id="UP000887578"/>
    </source>
</evidence>
<proteinExistence type="inferred from homology"/>
<dbReference type="WBParaSite" id="PDA_v2.g6527.t1">
    <property type="protein sequence ID" value="PDA_v2.g6527.t1"/>
    <property type="gene ID" value="PDA_v2.g6527"/>
</dbReference>
<dbReference type="PANTHER" id="PTHR10504">
    <property type="entry name" value="BACTERICIDAL PERMEABILITY-INCREASING BPI PROTEIN-RELATED"/>
    <property type="match status" value="1"/>
</dbReference>
<comment type="similarity">
    <text evidence="1">Belongs to the BPI/LBP/Plunc superfamily. BPI/LBP family.</text>
</comment>
<evidence type="ECO:0000259" key="5">
    <source>
        <dbReference type="SMART" id="SM00328"/>
    </source>
</evidence>
<keyword evidence="2" id="KW-1015">Disulfide bond</keyword>
<feature type="domain" description="Lipid-binding serum glycoprotein N-terminal" evidence="5">
    <location>
        <begin position="120"/>
        <end position="354"/>
    </location>
</feature>
<feature type="compositionally biased region" description="Low complexity" evidence="3">
    <location>
        <begin position="521"/>
        <end position="530"/>
    </location>
</feature>
<keyword evidence="4" id="KW-0732">Signal</keyword>
<dbReference type="Pfam" id="PF01273">
    <property type="entry name" value="LBP_BPI_CETP"/>
    <property type="match status" value="1"/>
</dbReference>
<feature type="compositionally biased region" description="Gly residues" evidence="3">
    <location>
        <begin position="504"/>
        <end position="520"/>
    </location>
</feature>